<dbReference type="PANTHER" id="PTHR42716">
    <property type="entry name" value="L-ASPARTATE OXIDASE"/>
    <property type="match status" value="1"/>
</dbReference>
<feature type="domain" description="Fumarate reductase/succinate dehydrogenase flavoprotein-like C-terminal" evidence="10">
    <location>
        <begin position="452"/>
        <end position="535"/>
    </location>
</feature>
<organism evidence="11">
    <name type="scientific">hydrothermal vent metagenome</name>
    <dbReference type="NCBI Taxonomy" id="652676"/>
    <lineage>
        <taxon>unclassified sequences</taxon>
        <taxon>metagenomes</taxon>
        <taxon>ecological metagenomes</taxon>
    </lineage>
</organism>
<evidence type="ECO:0000256" key="5">
    <source>
        <dbReference type="ARBA" id="ARBA00022630"/>
    </source>
</evidence>
<dbReference type="PANTHER" id="PTHR42716:SF2">
    <property type="entry name" value="L-ASPARTATE OXIDASE, CHLOROPLASTIC"/>
    <property type="match status" value="1"/>
</dbReference>
<dbReference type="InterPro" id="IPR027477">
    <property type="entry name" value="Succ_DH/fumarate_Rdtase_cat_sf"/>
</dbReference>
<proteinExistence type="inferred from homology"/>
<dbReference type="Pfam" id="PF02910">
    <property type="entry name" value="Succ_DH_flav_C"/>
    <property type="match status" value="1"/>
</dbReference>
<protein>
    <recommendedName>
        <fullName evidence="4">L-aspartate oxidase</fullName>
        <ecNumber evidence="4">1.4.3.16</ecNumber>
    </recommendedName>
</protein>
<dbReference type="FunFam" id="3.90.700.10:FF:000002">
    <property type="entry name" value="L-aspartate oxidase"/>
    <property type="match status" value="1"/>
</dbReference>
<dbReference type="GO" id="GO:0008734">
    <property type="term" value="F:L-aspartate oxidase activity"/>
    <property type="evidence" value="ECO:0007669"/>
    <property type="project" value="UniProtKB-EC"/>
</dbReference>
<evidence type="ECO:0000256" key="1">
    <source>
        <dbReference type="ARBA" id="ARBA00001974"/>
    </source>
</evidence>
<evidence type="ECO:0000256" key="3">
    <source>
        <dbReference type="ARBA" id="ARBA00008562"/>
    </source>
</evidence>
<dbReference type="UniPathway" id="UPA00253">
    <property type="reaction ID" value="UER00326"/>
</dbReference>
<dbReference type="Gene3D" id="3.50.50.60">
    <property type="entry name" value="FAD/NAD(P)-binding domain"/>
    <property type="match status" value="1"/>
</dbReference>
<dbReference type="InterPro" id="IPR005288">
    <property type="entry name" value="NadB"/>
</dbReference>
<keyword evidence="8 11" id="KW-0560">Oxidoreductase</keyword>
<feature type="domain" description="FAD-dependent oxidoreductase 2 FAD-binding" evidence="9">
    <location>
        <begin position="27"/>
        <end position="397"/>
    </location>
</feature>
<dbReference type="Pfam" id="PF00890">
    <property type="entry name" value="FAD_binding_2"/>
    <property type="match status" value="1"/>
</dbReference>
<name>A0A3B1DZZ1_9ZZZZ</name>
<dbReference type="SUPFAM" id="SSF51905">
    <property type="entry name" value="FAD/NAD(P)-binding domain"/>
    <property type="match status" value="1"/>
</dbReference>
<dbReference type="SUPFAM" id="SSF46977">
    <property type="entry name" value="Succinate dehydrogenase/fumarate reductase flavoprotein C-terminal domain"/>
    <property type="match status" value="1"/>
</dbReference>
<evidence type="ECO:0000256" key="8">
    <source>
        <dbReference type="ARBA" id="ARBA00023002"/>
    </source>
</evidence>
<dbReference type="PRINTS" id="PR00368">
    <property type="entry name" value="FADPNR"/>
</dbReference>
<dbReference type="InterPro" id="IPR037099">
    <property type="entry name" value="Fum_R/Succ_DH_flav-like_C_sf"/>
</dbReference>
<dbReference type="NCBIfam" id="TIGR00551">
    <property type="entry name" value="nadB"/>
    <property type="match status" value="1"/>
</dbReference>
<evidence type="ECO:0000256" key="4">
    <source>
        <dbReference type="ARBA" id="ARBA00012173"/>
    </source>
</evidence>
<comment type="similarity">
    <text evidence="3">Belongs to the FAD-dependent oxidoreductase 2 family. NadB subfamily.</text>
</comment>
<dbReference type="InterPro" id="IPR036188">
    <property type="entry name" value="FAD/NAD-bd_sf"/>
</dbReference>
<evidence type="ECO:0000313" key="11">
    <source>
        <dbReference type="EMBL" id="VAX38265.1"/>
    </source>
</evidence>
<keyword evidence="7" id="KW-0274">FAD</keyword>
<dbReference type="Gene3D" id="3.90.700.10">
    <property type="entry name" value="Succinate dehydrogenase/fumarate reductase flavoprotein, catalytic domain"/>
    <property type="match status" value="1"/>
</dbReference>
<dbReference type="InterPro" id="IPR015939">
    <property type="entry name" value="Fum_Rdtase/Succ_DH_flav-like_C"/>
</dbReference>
<keyword evidence="5" id="KW-0285">Flavoprotein</keyword>
<keyword evidence="6" id="KW-0662">Pyridine nucleotide biosynthesis</keyword>
<dbReference type="SUPFAM" id="SSF56425">
    <property type="entry name" value="Succinate dehydrogenase/fumarate reductase flavoprotein, catalytic domain"/>
    <property type="match status" value="1"/>
</dbReference>
<comment type="cofactor">
    <cofactor evidence="1">
        <name>FAD</name>
        <dbReference type="ChEBI" id="CHEBI:57692"/>
    </cofactor>
</comment>
<accession>A0A3B1DZZ1</accession>
<gene>
    <name evidence="11" type="ORF">MNBD_PLANCTO02-2700</name>
</gene>
<dbReference type="InterPro" id="IPR003953">
    <property type="entry name" value="FAD-dep_OxRdtase_2_FAD-bd"/>
</dbReference>
<evidence type="ECO:0000259" key="10">
    <source>
        <dbReference type="Pfam" id="PF02910"/>
    </source>
</evidence>
<dbReference type="EC" id="1.4.3.16" evidence="4"/>
<evidence type="ECO:0000256" key="2">
    <source>
        <dbReference type="ARBA" id="ARBA00004950"/>
    </source>
</evidence>
<evidence type="ECO:0000256" key="7">
    <source>
        <dbReference type="ARBA" id="ARBA00022827"/>
    </source>
</evidence>
<dbReference type="PIRSF" id="PIRSF000171">
    <property type="entry name" value="SDHA_APRA_LASPO"/>
    <property type="match status" value="1"/>
</dbReference>
<evidence type="ECO:0000259" key="9">
    <source>
        <dbReference type="Pfam" id="PF00890"/>
    </source>
</evidence>
<comment type="pathway">
    <text evidence="2">Cofactor biosynthesis; NAD(+) biosynthesis; iminoaspartate from L-aspartate (oxidase route): step 1/1.</text>
</comment>
<dbReference type="EMBL" id="UOGL01000172">
    <property type="protein sequence ID" value="VAX38265.1"/>
    <property type="molecule type" value="Genomic_DNA"/>
</dbReference>
<evidence type="ECO:0000256" key="6">
    <source>
        <dbReference type="ARBA" id="ARBA00022642"/>
    </source>
</evidence>
<dbReference type="AlphaFoldDB" id="A0A3B1DZZ1"/>
<dbReference type="GO" id="GO:0034628">
    <property type="term" value="P:'de novo' NAD+ biosynthetic process from L-aspartate"/>
    <property type="evidence" value="ECO:0007669"/>
    <property type="project" value="TreeGrafter"/>
</dbReference>
<dbReference type="Gene3D" id="1.20.58.100">
    <property type="entry name" value="Fumarate reductase/succinate dehydrogenase flavoprotein-like, C-terminal domain"/>
    <property type="match status" value="1"/>
</dbReference>
<reference evidence="11" key="1">
    <citation type="submission" date="2018-06" db="EMBL/GenBank/DDBJ databases">
        <authorList>
            <person name="Zhirakovskaya E."/>
        </authorList>
    </citation>
    <scope>NUCLEOTIDE SEQUENCE</scope>
</reference>
<sequence length="544" mass="59485">MTCIKINTTPRYLVPFHPKRVQHVFTDVLVIGAGIAGLRAALEIDPSLSTLVVTKGELKESNSAYAQGGIAGVLDPLDDFANHITDTINVGAGLCDETIVDLVIKDAPERILELVSYGANFDQKEGEIALTKEGGHSYSRVAHALGDATGKEIMRAMGEQVRSRSNTQIWESTFTIDLLTAEGTCRGAIVWNSGYDRTFIWAKQTILATGGAGCLYRETTNPAIATADGHALAFRAGAILRDMEMMQFHPTVLYIAGGARHLISEAVRGEGAFLRNANGERFMDEYHTMLELAPRDIVSRAITDQIDKTSHPCVYLDLTHLENSMIDKRFPHIGKVCAKFGLDIHKDLIPVRPGAHYMIGGVTVDLEGRTSLPNLLAAGEVTSTGLHGANRLGSNSLLEGLVFGLRAGAEASRIAQKLPDNFAALPLSSEGAVSESINYQVRENELNLEDIRNSLASLMWRLAGIRRNGQGLQEAIGQIDFWSSYVSQHNFKTARGWELCNLLTTSRMLIASAEERKESRGVHFREDYPETNKTTAEHISVVKE</sequence>